<dbReference type="PANTHER" id="PTHR47653:SF1">
    <property type="entry name" value="DELETED IN MALIGNANT BRAIN TUMORS 1 PROTEIN"/>
    <property type="match status" value="1"/>
</dbReference>
<feature type="disulfide bond" evidence="5">
    <location>
        <begin position="87"/>
        <end position="97"/>
    </location>
</feature>
<evidence type="ECO:0000256" key="3">
    <source>
        <dbReference type="ARBA" id="ARBA00023157"/>
    </source>
</evidence>
<evidence type="ECO:0000256" key="4">
    <source>
        <dbReference type="ARBA" id="ARBA00023180"/>
    </source>
</evidence>
<dbReference type="PROSITE" id="PS50287">
    <property type="entry name" value="SRCR_2"/>
    <property type="match status" value="1"/>
</dbReference>
<name>A0A4U5LY40_STECR</name>
<feature type="domain" description="SRCR" evidence="6">
    <location>
        <begin position="17"/>
        <end position="124"/>
    </location>
</feature>
<gene>
    <name evidence="7" type="ORF">L596_028326</name>
</gene>
<keyword evidence="4" id="KW-0325">Glycoprotein</keyword>
<dbReference type="InterPro" id="IPR036772">
    <property type="entry name" value="SRCR-like_dom_sf"/>
</dbReference>
<reference evidence="7 8" key="2">
    <citation type="journal article" date="2019" name="G3 (Bethesda)">
        <title>Hybrid Assembly of the Genome of the Entomopathogenic Nematode Steinernema carpocapsae Identifies the X-Chromosome.</title>
        <authorList>
            <person name="Serra L."/>
            <person name="Macchietto M."/>
            <person name="Macias-Munoz A."/>
            <person name="McGill C.J."/>
            <person name="Rodriguez I.M."/>
            <person name="Rodriguez B."/>
            <person name="Murad R."/>
            <person name="Mortazavi A."/>
        </authorList>
    </citation>
    <scope>NUCLEOTIDE SEQUENCE [LARGE SCALE GENOMIC DNA]</scope>
    <source>
        <strain evidence="7 8">ALL</strain>
    </source>
</reference>
<dbReference type="Proteomes" id="UP000298663">
    <property type="component" value="Unassembled WGS sequence"/>
</dbReference>
<dbReference type="OrthoDB" id="5857313at2759"/>
<keyword evidence="3 5" id="KW-1015">Disulfide bond</keyword>
<proteinExistence type="predicted"/>
<evidence type="ECO:0000256" key="2">
    <source>
        <dbReference type="ARBA" id="ARBA00022737"/>
    </source>
</evidence>
<organism evidence="7 8">
    <name type="scientific">Steinernema carpocapsae</name>
    <name type="common">Entomopathogenic nematode</name>
    <dbReference type="NCBI Taxonomy" id="34508"/>
    <lineage>
        <taxon>Eukaryota</taxon>
        <taxon>Metazoa</taxon>
        <taxon>Ecdysozoa</taxon>
        <taxon>Nematoda</taxon>
        <taxon>Chromadorea</taxon>
        <taxon>Rhabditida</taxon>
        <taxon>Tylenchina</taxon>
        <taxon>Panagrolaimomorpha</taxon>
        <taxon>Strongyloidoidea</taxon>
        <taxon>Steinernematidae</taxon>
        <taxon>Steinernema</taxon>
    </lineage>
</organism>
<keyword evidence="8" id="KW-1185">Reference proteome</keyword>
<dbReference type="Gene3D" id="2.160.20.10">
    <property type="entry name" value="Single-stranded right-handed beta-helix, Pectin lyase-like"/>
    <property type="match status" value="2"/>
</dbReference>
<dbReference type="InterPro" id="IPR012334">
    <property type="entry name" value="Pectin_lyas_fold"/>
</dbReference>
<dbReference type="Gene3D" id="3.10.250.10">
    <property type="entry name" value="SRCR-like domain"/>
    <property type="match status" value="1"/>
</dbReference>
<dbReference type="EMBL" id="AZBU02000011">
    <property type="protein sequence ID" value="TKR61181.1"/>
    <property type="molecule type" value="Genomic_DNA"/>
</dbReference>
<dbReference type="STRING" id="34508.A0A4U5LY40"/>
<dbReference type="SMART" id="SM00710">
    <property type="entry name" value="PbH1"/>
    <property type="match status" value="4"/>
</dbReference>
<dbReference type="SUPFAM" id="SSF56487">
    <property type="entry name" value="SRCR-like"/>
    <property type="match status" value="1"/>
</dbReference>
<evidence type="ECO:0000313" key="8">
    <source>
        <dbReference type="Proteomes" id="UP000298663"/>
    </source>
</evidence>
<protein>
    <recommendedName>
        <fullName evidence="6">SRCR domain-containing protein</fullName>
    </recommendedName>
</protein>
<dbReference type="InterPro" id="IPR053243">
    <property type="entry name" value="SJ_maturation_regulator"/>
</dbReference>
<reference evidence="7 8" key="1">
    <citation type="journal article" date="2015" name="Genome Biol.">
        <title>Comparative genomics of Steinernema reveals deeply conserved gene regulatory networks.</title>
        <authorList>
            <person name="Dillman A.R."/>
            <person name="Macchietto M."/>
            <person name="Porter C.F."/>
            <person name="Rogers A."/>
            <person name="Williams B."/>
            <person name="Antoshechkin I."/>
            <person name="Lee M.M."/>
            <person name="Goodwin Z."/>
            <person name="Lu X."/>
            <person name="Lewis E.E."/>
            <person name="Goodrich-Blair H."/>
            <person name="Stock S.P."/>
            <person name="Adams B.J."/>
            <person name="Sternberg P.W."/>
            <person name="Mortazavi A."/>
        </authorList>
    </citation>
    <scope>NUCLEOTIDE SEQUENCE [LARGE SCALE GENOMIC DNA]</scope>
    <source>
        <strain evidence="7 8">ALL</strain>
    </source>
</reference>
<dbReference type="InterPro" id="IPR011050">
    <property type="entry name" value="Pectin_lyase_fold/virulence"/>
</dbReference>
<evidence type="ECO:0000256" key="5">
    <source>
        <dbReference type="PROSITE-ProRule" id="PRU00196"/>
    </source>
</evidence>
<comment type="caution">
    <text evidence="7">The sequence shown here is derived from an EMBL/GenBank/DDBJ whole genome shotgun (WGS) entry which is preliminary data.</text>
</comment>
<dbReference type="AlphaFoldDB" id="A0A4U5LY40"/>
<dbReference type="SMART" id="SM00202">
    <property type="entry name" value="SR"/>
    <property type="match status" value="1"/>
</dbReference>
<dbReference type="InterPro" id="IPR006626">
    <property type="entry name" value="PbH1"/>
</dbReference>
<evidence type="ECO:0000256" key="1">
    <source>
        <dbReference type="ARBA" id="ARBA00022729"/>
    </source>
</evidence>
<dbReference type="GO" id="GO:0045217">
    <property type="term" value="P:cell-cell junction maintenance"/>
    <property type="evidence" value="ECO:0007669"/>
    <property type="project" value="TreeGrafter"/>
</dbReference>
<evidence type="ECO:0000259" key="6">
    <source>
        <dbReference type="PROSITE" id="PS50287"/>
    </source>
</evidence>
<dbReference type="Pfam" id="PF00530">
    <property type="entry name" value="SRCR"/>
    <property type="match status" value="1"/>
</dbReference>
<sequence length="500" mass="55935">MGPFQQMLNYEGAFPDFRLIDGPSVRQGRLQVKFRDRWRSVCTQVTNWTSIDTGTACRSMGYTDGGFWKWMRRNNDTYPFVMAKPDCRPGMTDLWDCAGFSNQERIPLSENLCQGEDDLGIFCWGPPTFTGWAKHWKGLQIINSPFHYAYSDPDLVATHMESDSRLEWLDILYAGYDASIKNTTAALWIEGVPPIMNGIRVERSAQDGIYLREPSGPGLIANSSVVFNRGHGIVIDNTTDARMFINMTAITNNYGDGVWYRQKYAGITLVQKMSSSADRHSLFYEEEKPRVEMCTNHEIPSNHFFPHLIRANLRNGTAIEADLPNICWLTVSLPPRLAYTYTLQFITVTNLNPVSSGAKTNLIVCDSHGATNFCAEERYSIPIIDGVFPQSLPVRSNGNPIYIGLKHEPGPMTPGIVEGDVDIQFRIHASVLDKAYYGLNITNSIISGNIGDGVYAQNVRDRVAFTNVSITENQGIAGIQVKDGAADIWINDTRIVDRTG</sequence>
<dbReference type="InterPro" id="IPR001190">
    <property type="entry name" value="SRCR"/>
</dbReference>
<accession>A0A4U5LY40</accession>
<comment type="caution">
    <text evidence="5">Lacks conserved residue(s) required for the propagation of feature annotation.</text>
</comment>
<dbReference type="PANTHER" id="PTHR47653">
    <property type="entry name" value="PROTEIN BARK BEETLE"/>
    <property type="match status" value="1"/>
</dbReference>
<dbReference type="SUPFAM" id="SSF51126">
    <property type="entry name" value="Pectin lyase-like"/>
    <property type="match status" value="1"/>
</dbReference>
<dbReference type="GO" id="GO:0016020">
    <property type="term" value="C:membrane"/>
    <property type="evidence" value="ECO:0007669"/>
    <property type="project" value="InterPro"/>
</dbReference>
<keyword evidence="2" id="KW-0677">Repeat</keyword>
<evidence type="ECO:0000313" key="7">
    <source>
        <dbReference type="EMBL" id="TKR61181.1"/>
    </source>
</evidence>
<keyword evidence="1" id="KW-0732">Signal</keyword>